<evidence type="ECO:0000259" key="3">
    <source>
        <dbReference type="PROSITE" id="PS50994"/>
    </source>
</evidence>
<dbReference type="Pfam" id="PF01527">
    <property type="entry name" value="HTH_Tnp_1"/>
    <property type="match status" value="1"/>
</dbReference>
<reference evidence="4 5" key="1">
    <citation type="submission" date="2023-05" db="EMBL/GenBank/DDBJ databases">
        <title>Siderophore-mediated competition between Bacillus subtilis and Pseudomonas marginalis.</title>
        <authorList>
            <person name="Lyng M."/>
            <person name="Joergensen J.P.B."/>
            <person name="Schostag M.D."/>
            <person name="Jarmusch S.A."/>
            <person name="Aguilar D.K.C."/>
            <person name="Andrade C.N.L."/>
            <person name="Kovacs A.T."/>
        </authorList>
    </citation>
    <scope>NUCLEOTIDE SEQUENCE [LARGE SCALE GENOMIC DNA]</scope>
    <source>
        <strain evidence="4 5">P8_72</strain>
    </source>
</reference>
<protein>
    <submittedName>
        <fullName evidence="4">IS3 family transposase</fullName>
    </submittedName>
</protein>
<dbReference type="InterPro" id="IPR048020">
    <property type="entry name" value="Transpos_IS3"/>
</dbReference>
<evidence type="ECO:0000256" key="2">
    <source>
        <dbReference type="SAM" id="Coils"/>
    </source>
</evidence>
<evidence type="ECO:0000313" key="4">
    <source>
        <dbReference type="EMBL" id="MDX9678057.1"/>
    </source>
</evidence>
<evidence type="ECO:0000313" key="5">
    <source>
        <dbReference type="Proteomes" id="UP001287024"/>
    </source>
</evidence>
<name>A0ABU5BMY8_9PSED</name>
<dbReference type="InterPro" id="IPR036397">
    <property type="entry name" value="RNaseH_sf"/>
</dbReference>
<feature type="domain" description="Integrase catalytic" evidence="3">
    <location>
        <begin position="220"/>
        <end position="382"/>
    </location>
</feature>
<dbReference type="Gene3D" id="3.30.420.10">
    <property type="entry name" value="Ribonuclease H-like superfamily/Ribonuclease H"/>
    <property type="match status" value="1"/>
</dbReference>
<dbReference type="Gene3D" id="1.10.10.60">
    <property type="entry name" value="Homeodomain-like"/>
    <property type="match status" value="1"/>
</dbReference>
<keyword evidence="2" id="KW-0175">Coiled coil</keyword>
<dbReference type="InterPro" id="IPR002514">
    <property type="entry name" value="Transposase_8"/>
</dbReference>
<comment type="similarity">
    <text evidence="1">Belongs to the transposase 8 family.</text>
</comment>
<gene>
    <name evidence="4" type="ORF">QMK45_19310</name>
</gene>
<dbReference type="PANTHER" id="PTHR46889:SF4">
    <property type="entry name" value="TRANSPOSASE INSO FOR INSERTION SEQUENCE ELEMENT IS911B-RELATED"/>
    <property type="match status" value="1"/>
</dbReference>
<dbReference type="Pfam" id="PF13333">
    <property type="entry name" value="rve_2"/>
    <property type="match status" value="1"/>
</dbReference>
<dbReference type="SUPFAM" id="SSF53098">
    <property type="entry name" value="Ribonuclease H-like"/>
    <property type="match status" value="1"/>
</dbReference>
<organism evidence="4 5">
    <name type="scientific">Pseudomonas zeae</name>
    <dbReference type="NCBI Taxonomy" id="2745510"/>
    <lineage>
        <taxon>Bacteria</taxon>
        <taxon>Pseudomonadati</taxon>
        <taxon>Pseudomonadota</taxon>
        <taxon>Gammaproteobacteria</taxon>
        <taxon>Pseudomonadales</taxon>
        <taxon>Pseudomonadaceae</taxon>
        <taxon>Pseudomonas</taxon>
    </lineage>
</organism>
<dbReference type="EMBL" id="JASFAG010000002">
    <property type="protein sequence ID" value="MDX9678057.1"/>
    <property type="molecule type" value="Genomic_DNA"/>
</dbReference>
<dbReference type="Pfam" id="PF00665">
    <property type="entry name" value="rve"/>
    <property type="match status" value="1"/>
</dbReference>
<sequence>MTKKRRAFDDSFKLQVVKMIKDQGLTVTQVCQDLNIGETAVRRWVQQYEAEQLGQAGIGKPLTAEQQRIRQLEQENRQLKMDNDILKKGYRLLCPRAEVTYRLVRQLQQKAYSVAHVCRLLSISRSGFYESQKRADAPVRQSCPVVVQLKASFTESGGCYGSRPLRDALRAKGMLVGLYKIRRLMRANGLRSAWKRKFVHTTDSNHDLPIAENVLGRKFDQVAPNKAWVADITYIRTRSGWLYLAVVLDLFSRKIVGWSMAPNMPAELVCTAMQLAIAQRQPPPGLIAHSDRGSQYASATYRELLARNGMQQSMSRKGNCWDNAVMERFFLSLKTERVWRRDYANHAEAIRDITEYIVGFYNNERLHSKLGYLPPTAYEQAMASKPPIEVSGIS</sequence>
<dbReference type="PROSITE" id="PS50994">
    <property type="entry name" value="INTEGRASE"/>
    <property type="match status" value="1"/>
</dbReference>
<dbReference type="InterPro" id="IPR009057">
    <property type="entry name" value="Homeodomain-like_sf"/>
</dbReference>
<dbReference type="Pfam" id="PF13276">
    <property type="entry name" value="HTH_21"/>
    <property type="match status" value="1"/>
</dbReference>
<dbReference type="InterPro" id="IPR012337">
    <property type="entry name" value="RNaseH-like_sf"/>
</dbReference>
<dbReference type="SUPFAM" id="SSF46689">
    <property type="entry name" value="Homeodomain-like"/>
    <property type="match status" value="1"/>
</dbReference>
<dbReference type="InterPro" id="IPR025948">
    <property type="entry name" value="HTH-like_dom"/>
</dbReference>
<feature type="coiled-coil region" evidence="2">
    <location>
        <begin position="62"/>
        <end position="89"/>
    </location>
</feature>
<keyword evidence="5" id="KW-1185">Reference proteome</keyword>
<dbReference type="NCBIfam" id="NF033516">
    <property type="entry name" value="transpos_IS3"/>
    <property type="match status" value="1"/>
</dbReference>
<evidence type="ECO:0000256" key="1">
    <source>
        <dbReference type="ARBA" id="ARBA00009964"/>
    </source>
</evidence>
<dbReference type="Proteomes" id="UP001287024">
    <property type="component" value="Unassembled WGS sequence"/>
</dbReference>
<comment type="caution">
    <text evidence="4">The sequence shown here is derived from an EMBL/GenBank/DDBJ whole genome shotgun (WGS) entry which is preliminary data.</text>
</comment>
<dbReference type="InterPro" id="IPR050900">
    <property type="entry name" value="Transposase_IS3/IS150/IS904"/>
</dbReference>
<dbReference type="RefSeq" id="WP_320336990.1">
    <property type="nucleotide sequence ID" value="NZ_JASFAG010000002.1"/>
</dbReference>
<accession>A0ABU5BMY8</accession>
<dbReference type="InterPro" id="IPR001584">
    <property type="entry name" value="Integrase_cat-core"/>
</dbReference>
<dbReference type="PANTHER" id="PTHR46889">
    <property type="entry name" value="TRANSPOSASE INSF FOR INSERTION SEQUENCE IS3B-RELATED"/>
    <property type="match status" value="1"/>
</dbReference>
<proteinExistence type="inferred from homology"/>